<dbReference type="EMBL" id="JAGKQM010000013">
    <property type="protein sequence ID" value="KAH0892757.1"/>
    <property type="molecule type" value="Genomic_DNA"/>
</dbReference>
<comment type="caution">
    <text evidence="1">The sequence shown here is derived from an EMBL/GenBank/DDBJ whole genome shotgun (WGS) entry which is preliminary data.</text>
</comment>
<proteinExistence type="predicted"/>
<evidence type="ECO:0000313" key="1">
    <source>
        <dbReference type="EMBL" id="KAH0892757.1"/>
    </source>
</evidence>
<dbReference type="Proteomes" id="UP000824890">
    <property type="component" value="Unassembled WGS sequence"/>
</dbReference>
<name>A0ABQ8AJI4_BRANA</name>
<sequence length="67" mass="7556">AGRCSNTAEVYLLRFWEARIVSQDVDALAPTFLSGKDKSLGVLCPISRDYITEMMLICLAWMMPRSN</sequence>
<protein>
    <submittedName>
        <fullName evidence="1">Uncharacterized protein</fullName>
    </submittedName>
</protein>
<keyword evidence="2" id="KW-1185">Reference proteome</keyword>
<reference evidence="1 2" key="1">
    <citation type="submission" date="2021-05" db="EMBL/GenBank/DDBJ databases">
        <title>Genome Assembly of Synthetic Allotetraploid Brassica napus Reveals Homoeologous Exchanges between Subgenomes.</title>
        <authorList>
            <person name="Davis J.T."/>
        </authorList>
    </citation>
    <scope>NUCLEOTIDE SEQUENCE [LARGE SCALE GENOMIC DNA]</scope>
    <source>
        <strain evidence="2">cv. Da-Ae</strain>
        <tissue evidence="1">Seedling</tissue>
    </source>
</reference>
<accession>A0ABQ8AJI4</accession>
<organism evidence="1 2">
    <name type="scientific">Brassica napus</name>
    <name type="common">Rape</name>
    <dbReference type="NCBI Taxonomy" id="3708"/>
    <lineage>
        <taxon>Eukaryota</taxon>
        <taxon>Viridiplantae</taxon>
        <taxon>Streptophyta</taxon>
        <taxon>Embryophyta</taxon>
        <taxon>Tracheophyta</taxon>
        <taxon>Spermatophyta</taxon>
        <taxon>Magnoliopsida</taxon>
        <taxon>eudicotyledons</taxon>
        <taxon>Gunneridae</taxon>
        <taxon>Pentapetalae</taxon>
        <taxon>rosids</taxon>
        <taxon>malvids</taxon>
        <taxon>Brassicales</taxon>
        <taxon>Brassicaceae</taxon>
        <taxon>Brassiceae</taxon>
        <taxon>Brassica</taxon>
    </lineage>
</organism>
<evidence type="ECO:0000313" key="2">
    <source>
        <dbReference type="Proteomes" id="UP000824890"/>
    </source>
</evidence>
<feature type="non-terminal residue" evidence="1">
    <location>
        <position position="1"/>
    </location>
</feature>
<gene>
    <name evidence="1" type="ORF">HID58_055186</name>
</gene>